<dbReference type="InterPro" id="IPR013538">
    <property type="entry name" value="ASHA1/2-like_C"/>
</dbReference>
<evidence type="ECO:0000313" key="3">
    <source>
        <dbReference type="EMBL" id="KYF56198.1"/>
    </source>
</evidence>
<comment type="caution">
    <text evidence="3">The sequence shown here is derived from an EMBL/GenBank/DDBJ whole genome shotgun (WGS) entry which is preliminary data.</text>
</comment>
<name>A0A150PL83_SORCE</name>
<dbReference type="SUPFAM" id="SSF55961">
    <property type="entry name" value="Bet v1-like"/>
    <property type="match status" value="1"/>
</dbReference>
<proteinExistence type="inferred from homology"/>
<organism evidence="3 4">
    <name type="scientific">Sorangium cellulosum</name>
    <name type="common">Polyangium cellulosum</name>
    <dbReference type="NCBI Taxonomy" id="56"/>
    <lineage>
        <taxon>Bacteria</taxon>
        <taxon>Pseudomonadati</taxon>
        <taxon>Myxococcota</taxon>
        <taxon>Polyangia</taxon>
        <taxon>Polyangiales</taxon>
        <taxon>Polyangiaceae</taxon>
        <taxon>Sorangium</taxon>
    </lineage>
</organism>
<evidence type="ECO:0000313" key="4">
    <source>
        <dbReference type="Proteomes" id="UP000075420"/>
    </source>
</evidence>
<dbReference type="CDD" id="cd07814">
    <property type="entry name" value="SRPBCC_CalC_Aha1-like"/>
    <property type="match status" value="1"/>
</dbReference>
<dbReference type="Pfam" id="PF08327">
    <property type="entry name" value="AHSA1"/>
    <property type="match status" value="1"/>
</dbReference>
<dbReference type="AlphaFoldDB" id="A0A150PL83"/>
<dbReference type="InterPro" id="IPR023393">
    <property type="entry name" value="START-like_dom_sf"/>
</dbReference>
<feature type="domain" description="Activator of Hsp90 ATPase homologue 1/2-like C-terminal" evidence="2">
    <location>
        <begin position="18"/>
        <end position="157"/>
    </location>
</feature>
<reference evidence="3 4" key="1">
    <citation type="submission" date="2014-02" db="EMBL/GenBank/DDBJ databases">
        <title>The small core and large imbalanced accessory genome model reveals a collaborative survival strategy of Sorangium cellulosum strains in nature.</title>
        <authorList>
            <person name="Han K."/>
            <person name="Peng R."/>
            <person name="Blom J."/>
            <person name="Li Y.-Z."/>
        </authorList>
    </citation>
    <scope>NUCLEOTIDE SEQUENCE [LARGE SCALE GENOMIC DNA]</scope>
    <source>
        <strain evidence="3 4">So0157-25</strain>
    </source>
</reference>
<dbReference type="Proteomes" id="UP000075420">
    <property type="component" value="Unassembled WGS sequence"/>
</dbReference>
<sequence length="161" mass="18166">MNATVKQASTLIERTYPASVSELWELWATKDGFESWWGPEGFRVEVHALEPRENGLLHYTMIADSPEMVEAMKRGGQPTAHEVRARFSAFSPHRTLTITSIVDFLPGVEAYESHIEVLFTPLTHGAHMAVTLHAMHDPQTSEMQRAGFTSQLGKLDKRYAR</sequence>
<dbReference type="EMBL" id="JELY01001322">
    <property type="protein sequence ID" value="KYF56198.1"/>
    <property type="molecule type" value="Genomic_DNA"/>
</dbReference>
<gene>
    <name evidence="3" type="ORF">BE08_38365</name>
</gene>
<protein>
    <submittedName>
        <fullName evidence="3">Activator of Hsp90 ATPase 1 family protein</fullName>
    </submittedName>
</protein>
<comment type="similarity">
    <text evidence="1">Belongs to the AHA1 family.</text>
</comment>
<accession>A0A150PL83</accession>
<dbReference type="Gene3D" id="3.30.530.20">
    <property type="match status" value="1"/>
</dbReference>
<evidence type="ECO:0000256" key="1">
    <source>
        <dbReference type="ARBA" id="ARBA00006817"/>
    </source>
</evidence>
<evidence type="ECO:0000259" key="2">
    <source>
        <dbReference type="Pfam" id="PF08327"/>
    </source>
</evidence>